<evidence type="ECO:0000313" key="1">
    <source>
        <dbReference type="EMBL" id="KAG5580491.1"/>
    </source>
</evidence>
<reference evidence="1 2" key="1">
    <citation type="submission" date="2020-09" db="EMBL/GenBank/DDBJ databases">
        <title>De no assembly of potato wild relative species, Solanum commersonii.</title>
        <authorList>
            <person name="Cho K."/>
        </authorList>
    </citation>
    <scope>NUCLEOTIDE SEQUENCE [LARGE SCALE GENOMIC DNA]</scope>
    <source>
        <strain evidence="1">LZ3.2</strain>
        <tissue evidence="1">Leaf</tissue>
    </source>
</reference>
<dbReference type="EMBL" id="JACXVP010000010">
    <property type="protein sequence ID" value="KAG5580491.1"/>
    <property type="molecule type" value="Genomic_DNA"/>
</dbReference>
<evidence type="ECO:0000313" key="2">
    <source>
        <dbReference type="Proteomes" id="UP000824120"/>
    </source>
</evidence>
<keyword evidence="2" id="KW-1185">Reference proteome</keyword>
<sequence length="66" mass="7447">MNLEATFLGATYALGQLDAHFGNFDDDDEILIAVLNKAEQCLGLLHKLIQTSRNSLLYAIMHMLFY</sequence>
<dbReference type="AlphaFoldDB" id="A0A9J5WXG3"/>
<accession>A0A9J5WXG3</accession>
<protein>
    <submittedName>
        <fullName evidence="1">Uncharacterized protein</fullName>
    </submittedName>
</protein>
<dbReference type="Proteomes" id="UP000824120">
    <property type="component" value="Chromosome 10"/>
</dbReference>
<dbReference type="OrthoDB" id="1892356at2759"/>
<name>A0A9J5WXG3_SOLCO</name>
<comment type="caution">
    <text evidence="1">The sequence shown here is derived from an EMBL/GenBank/DDBJ whole genome shotgun (WGS) entry which is preliminary data.</text>
</comment>
<gene>
    <name evidence="1" type="ORF">H5410_051118</name>
</gene>
<proteinExistence type="predicted"/>
<organism evidence="1 2">
    <name type="scientific">Solanum commersonii</name>
    <name type="common">Commerson's wild potato</name>
    <name type="synonym">Commerson's nightshade</name>
    <dbReference type="NCBI Taxonomy" id="4109"/>
    <lineage>
        <taxon>Eukaryota</taxon>
        <taxon>Viridiplantae</taxon>
        <taxon>Streptophyta</taxon>
        <taxon>Embryophyta</taxon>
        <taxon>Tracheophyta</taxon>
        <taxon>Spermatophyta</taxon>
        <taxon>Magnoliopsida</taxon>
        <taxon>eudicotyledons</taxon>
        <taxon>Gunneridae</taxon>
        <taxon>Pentapetalae</taxon>
        <taxon>asterids</taxon>
        <taxon>lamiids</taxon>
        <taxon>Solanales</taxon>
        <taxon>Solanaceae</taxon>
        <taxon>Solanoideae</taxon>
        <taxon>Solaneae</taxon>
        <taxon>Solanum</taxon>
    </lineage>
</organism>